<dbReference type="AlphaFoldDB" id="A0A151IAT9"/>
<organism evidence="1 2">
    <name type="scientific">Cyphomyrmex costatus</name>
    <dbReference type="NCBI Taxonomy" id="456900"/>
    <lineage>
        <taxon>Eukaryota</taxon>
        <taxon>Metazoa</taxon>
        <taxon>Ecdysozoa</taxon>
        <taxon>Arthropoda</taxon>
        <taxon>Hexapoda</taxon>
        <taxon>Insecta</taxon>
        <taxon>Pterygota</taxon>
        <taxon>Neoptera</taxon>
        <taxon>Endopterygota</taxon>
        <taxon>Hymenoptera</taxon>
        <taxon>Apocrita</taxon>
        <taxon>Aculeata</taxon>
        <taxon>Formicoidea</taxon>
        <taxon>Formicidae</taxon>
        <taxon>Myrmicinae</taxon>
        <taxon>Cyphomyrmex</taxon>
    </lineage>
</organism>
<evidence type="ECO:0000313" key="2">
    <source>
        <dbReference type="Proteomes" id="UP000078542"/>
    </source>
</evidence>
<keyword evidence="2" id="KW-1185">Reference proteome</keyword>
<name>A0A151IAT9_9HYME</name>
<gene>
    <name evidence="1" type="ORF">ALC62_12714</name>
</gene>
<reference evidence="1 2" key="1">
    <citation type="submission" date="2016-03" db="EMBL/GenBank/DDBJ databases">
        <title>Cyphomyrmex costatus WGS genome.</title>
        <authorList>
            <person name="Nygaard S."/>
            <person name="Hu H."/>
            <person name="Boomsma J."/>
            <person name="Zhang G."/>
        </authorList>
    </citation>
    <scope>NUCLEOTIDE SEQUENCE [LARGE SCALE GENOMIC DNA]</scope>
    <source>
        <strain evidence="1">MS0001</strain>
        <tissue evidence="1">Whole body</tissue>
    </source>
</reference>
<protein>
    <submittedName>
        <fullName evidence="1">Uncharacterized protein</fullName>
    </submittedName>
</protein>
<evidence type="ECO:0000313" key="1">
    <source>
        <dbReference type="EMBL" id="KYM96622.1"/>
    </source>
</evidence>
<dbReference type="Proteomes" id="UP000078542">
    <property type="component" value="Unassembled WGS sequence"/>
</dbReference>
<dbReference type="EMBL" id="KQ978167">
    <property type="protein sequence ID" value="KYM96622.1"/>
    <property type="molecule type" value="Genomic_DNA"/>
</dbReference>
<proteinExistence type="predicted"/>
<accession>A0A151IAT9</accession>
<sequence>MENHERVERELLEQCGRVATLAEGFAWMQRCDECIESLEELCRTKRPRLAVGHRQSAVARIARLAVLERVRGAIERHGSVKVNTAFNGEFIAGDKRTVMGINIKNCELYPTSNVREWYVSRGIEPMVLATEIKQNLLTESDSRLMTEIEQDLLIEPDGKLTAEIEQDLLTKPDDKLTAEIKQFALKRVI</sequence>